<name>A0ACB8QWS3_9AGAM</name>
<evidence type="ECO:0000313" key="1">
    <source>
        <dbReference type="EMBL" id="KAI0036354.1"/>
    </source>
</evidence>
<gene>
    <name evidence="1" type="ORF">K488DRAFT_82148</name>
</gene>
<sequence length="370" mass="41064">MFLKFTLPGRRVRRVLLFGVTLYPIFSLTDYYIRDRAAERKYPPRSASLCSSALTAPSTAGTRIAYVDVFSARVPKCGLVGIRARDDDSPSTLAEAWTFVGLLTMPPLLLFGMFRARNWALMHSPRERPHPERAGNAGREPRLGQDVGDIGDVEGQYRRNALAGGAEDVEMRALVDVLQGLQGDTDESVAERKRITALSGPTPCFSHSQSLDAGVLKVVAPTRGAAWDGGDRGGGEDDGFSNGDVWQSPDIWAAGDGVTLEWRPPRTPMMLLEYFLMGGGRYEMAVRVLPAEGEGMVEVIFGSAHGYAGLDGDISPQEIPEWKRRMRRRWIRWMFDRGVKRVRMRAAWLDGQMALESYMGTLCLRSSAFR</sequence>
<reference evidence="1" key="2">
    <citation type="journal article" date="2022" name="New Phytol.">
        <title>Evolutionary transition to the ectomycorrhizal habit in the genomes of a hyperdiverse lineage of mushroom-forming fungi.</title>
        <authorList>
            <person name="Looney B."/>
            <person name="Miyauchi S."/>
            <person name="Morin E."/>
            <person name="Drula E."/>
            <person name="Courty P.E."/>
            <person name="Kohler A."/>
            <person name="Kuo A."/>
            <person name="LaButti K."/>
            <person name="Pangilinan J."/>
            <person name="Lipzen A."/>
            <person name="Riley R."/>
            <person name="Andreopoulos W."/>
            <person name="He G."/>
            <person name="Johnson J."/>
            <person name="Nolan M."/>
            <person name="Tritt A."/>
            <person name="Barry K.W."/>
            <person name="Grigoriev I.V."/>
            <person name="Nagy L.G."/>
            <person name="Hibbett D."/>
            <person name="Henrissat B."/>
            <person name="Matheny P.B."/>
            <person name="Labbe J."/>
            <person name="Martin F.M."/>
        </authorList>
    </citation>
    <scope>NUCLEOTIDE SEQUENCE</scope>
    <source>
        <strain evidence="1">EC-137</strain>
    </source>
</reference>
<dbReference type="Proteomes" id="UP000814128">
    <property type="component" value="Unassembled WGS sequence"/>
</dbReference>
<accession>A0ACB8QWS3</accession>
<proteinExistence type="predicted"/>
<reference evidence="1" key="1">
    <citation type="submission" date="2021-02" db="EMBL/GenBank/DDBJ databases">
        <authorList>
            <consortium name="DOE Joint Genome Institute"/>
            <person name="Ahrendt S."/>
            <person name="Looney B.P."/>
            <person name="Miyauchi S."/>
            <person name="Morin E."/>
            <person name="Drula E."/>
            <person name="Courty P.E."/>
            <person name="Chicoki N."/>
            <person name="Fauchery L."/>
            <person name="Kohler A."/>
            <person name="Kuo A."/>
            <person name="Labutti K."/>
            <person name="Pangilinan J."/>
            <person name="Lipzen A."/>
            <person name="Riley R."/>
            <person name="Andreopoulos W."/>
            <person name="He G."/>
            <person name="Johnson J."/>
            <person name="Barry K.W."/>
            <person name="Grigoriev I.V."/>
            <person name="Nagy L."/>
            <person name="Hibbett D."/>
            <person name="Henrissat B."/>
            <person name="Matheny P.B."/>
            <person name="Labbe J."/>
            <person name="Martin F."/>
        </authorList>
    </citation>
    <scope>NUCLEOTIDE SEQUENCE</scope>
    <source>
        <strain evidence="1">EC-137</strain>
    </source>
</reference>
<protein>
    <submittedName>
        <fullName evidence="1">Uncharacterized protein</fullName>
    </submittedName>
</protein>
<dbReference type="EMBL" id="MU273472">
    <property type="protein sequence ID" value="KAI0036354.1"/>
    <property type="molecule type" value="Genomic_DNA"/>
</dbReference>
<organism evidence="1 2">
    <name type="scientific">Vararia minispora EC-137</name>
    <dbReference type="NCBI Taxonomy" id="1314806"/>
    <lineage>
        <taxon>Eukaryota</taxon>
        <taxon>Fungi</taxon>
        <taxon>Dikarya</taxon>
        <taxon>Basidiomycota</taxon>
        <taxon>Agaricomycotina</taxon>
        <taxon>Agaricomycetes</taxon>
        <taxon>Russulales</taxon>
        <taxon>Lachnocladiaceae</taxon>
        <taxon>Vararia</taxon>
    </lineage>
</organism>
<keyword evidence="2" id="KW-1185">Reference proteome</keyword>
<comment type="caution">
    <text evidence="1">The sequence shown here is derived from an EMBL/GenBank/DDBJ whole genome shotgun (WGS) entry which is preliminary data.</text>
</comment>
<evidence type="ECO:0000313" key="2">
    <source>
        <dbReference type="Proteomes" id="UP000814128"/>
    </source>
</evidence>